<sequence length="247" mass="26931">MRRIITIGILILLSASLFAQETPAKKLKDVQPGNMRAPSAIKIDGKLGEWNNNFQAYNRATRIVYILCNDDKNLYTVAKSTDFTTTAKIISGGITLTINTDGKKKSKDGYSVTFPVIEHPELLAGGMSNRFENRNAGADTELMRTVHQRTILAAKQIKVLGIKSIPDTIISIYNEHGIKTAINFDGADLTFEMAIPLRLINLTVDNAREFAYNVTLTGFRVEGRNPGGGGGGGHGGGGRNALDFMDW</sequence>
<gene>
    <name evidence="2" type="ORF">HK413_02575</name>
</gene>
<feature type="chain" id="PRO_5046168260" evidence="1">
    <location>
        <begin position="20"/>
        <end position="247"/>
    </location>
</feature>
<dbReference type="RefSeq" id="WP_175269018.1">
    <property type="nucleotide sequence ID" value="NZ_JABFCR010000007.1"/>
</dbReference>
<dbReference type="EMBL" id="JABFCR010000007">
    <property type="protein sequence ID" value="NNU33322.1"/>
    <property type="molecule type" value="Genomic_DNA"/>
</dbReference>
<name>A0ABX1W5J6_9SPHI</name>
<organism evidence="2 3">
    <name type="scientific">Mucilaginibacter humi</name>
    <dbReference type="NCBI Taxonomy" id="2732510"/>
    <lineage>
        <taxon>Bacteria</taxon>
        <taxon>Pseudomonadati</taxon>
        <taxon>Bacteroidota</taxon>
        <taxon>Sphingobacteriia</taxon>
        <taxon>Sphingobacteriales</taxon>
        <taxon>Sphingobacteriaceae</taxon>
        <taxon>Mucilaginibacter</taxon>
    </lineage>
</organism>
<protein>
    <submittedName>
        <fullName evidence="2">Uncharacterized protein</fullName>
    </submittedName>
</protein>
<keyword evidence="3" id="KW-1185">Reference proteome</keyword>
<evidence type="ECO:0000256" key="1">
    <source>
        <dbReference type="SAM" id="SignalP"/>
    </source>
</evidence>
<dbReference type="Proteomes" id="UP000566071">
    <property type="component" value="Unassembled WGS sequence"/>
</dbReference>
<evidence type="ECO:0000313" key="2">
    <source>
        <dbReference type="EMBL" id="NNU33322.1"/>
    </source>
</evidence>
<evidence type="ECO:0000313" key="3">
    <source>
        <dbReference type="Proteomes" id="UP000566071"/>
    </source>
</evidence>
<accession>A0ABX1W5J6</accession>
<comment type="caution">
    <text evidence="2">The sequence shown here is derived from an EMBL/GenBank/DDBJ whole genome shotgun (WGS) entry which is preliminary data.</text>
</comment>
<feature type="signal peptide" evidence="1">
    <location>
        <begin position="1"/>
        <end position="19"/>
    </location>
</feature>
<proteinExistence type="predicted"/>
<keyword evidence="1" id="KW-0732">Signal</keyword>
<reference evidence="2 3" key="1">
    <citation type="submission" date="2020-05" db="EMBL/GenBank/DDBJ databases">
        <authorList>
            <person name="Khan S.A."/>
            <person name="Jeon C.O."/>
            <person name="Chun B.H."/>
        </authorList>
    </citation>
    <scope>NUCLEOTIDE SEQUENCE [LARGE SCALE GENOMIC DNA]</scope>
    <source>
        <strain evidence="2 3">S1162</strain>
    </source>
</reference>
<dbReference type="SUPFAM" id="SSF49344">
    <property type="entry name" value="CBD9-like"/>
    <property type="match status" value="1"/>
</dbReference>